<comment type="similarity">
    <text evidence="2">Belongs to the pyruvate:ferredoxin/flavodoxin oxidoreductase family.</text>
</comment>
<dbReference type="Proteomes" id="UP000632766">
    <property type="component" value="Unassembled WGS sequence"/>
</dbReference>
<dbReference type="PROSITE" id="PS51379">
    <property type="entry name" value="4FE4S_FER_2"/>
    <property type="match status" value="2"/>
</dbReference>
<evidence type="ECO:0000256" key="5">
    <source>
        <dbReference type="ARBA" id="ARBA00022723"/>
    </source>
</evidence>
<dbReference type="Gene3D" id="3.40.920.10">
    <property type="entry name" value="Pyruvate-ferredoxin oxidoreductase, PFOR, domain III"/>
    <property type="match status" value="1"/>
</dbReference>
<evidence type="ECO:0000256" key="1">
    <source>
        <dbReference type="ARBA" id="ARBA00001966"/>
    </source>
</evidence>
<dbReference type="Pfam" id="PF17147">
    <property type="entry name" value="PFOR_II"/>
    <property type="match status" value="1"/>
</dbReference>
<dbReference type="PANTHER" id="PTHR32154:SF0">
    <property type="entry name" value="PYRUVATE-FLAVODOXIN OXIDOREDUCTASE-RELATED"/>
    <property type="match status" value="1"/>
</dbReference>
<dbReference type="GO" id="GO:0005506">
    <property type="term" value="F:iron ion binding"/>
    <property type="evidence" value="ECO:0007669"/>
    <property type="project" value="InterPro"/>
</dbReference>
<protein>
    <recommendedName>
        <fullName evidence="14">Pyruvate-flavodoxin oxidoreductase</fullName>
    </recommendedName>
</protein>
<keyword evidence="3" id="KW-0813">Transport</keyword>
<dbReference type="Pfam" id="PF13484">
    <property type="entry name" value="Fer4_16"/>
    <property type="match status" value="1"/>
</dbReference>
<dbReference type="InterPro" id="IPR011895">
    <property type="entry name" value="Pyrv_flavodox_OxRed"/>
</dbReference>
<dbReference type="Pfam" id="PF01558">
    <property type="entry name" value="POR"/>
    <property type="match status" value="1"/>
</dbReference>
<feature type="domain" description="4Fe-4S ferredoxin-type" evidence="15">
    <location>
        <begin position="779"/>
        <end position="809"/>
    </location>
</feature>
<dbReference type="Gene3D" id="3.40.50.920">
    <property type="match status" value="1"/>
</dbReference>
<sequence>MNKTFATIDGNEAVARVAYKLNEVIAIYPITPSSAMGEWADAWSAENRPNLWGTVPSVVQMQSEGGAAGAVHGALQTGSLSSTFTASQGLLLMIPNLYKIAGELTSAVVHVAARSLATHALSIFGDHSDVMAARATGFALLCSASVQESQDLALIAHAATLEARVSFMHFFDGFRTSHEVQKVKLLSEEELRSLIPDHLILAHRNRALTPDRPVLRGTAQNPDVYFQAREGANPYYNACPEIVQRIMDDFGELTGRHYQIYEYHGARDANRVIVIMGSGCETVHETVDYLNAHGEKVGVVKVRLYRPFDVQRFVAVLPKTVQAIAVLDRTKEPGSAGEPLYLDVVAAIHEAWGDGVQGSRGAGENRAGGAGEAGGEITNSLLLTPNSSLLTPNFLPTPKIIGGRYGLSSKEFTPAMVKGIFDHLAQAQPKNHFTIGINDDVSHTSLSFDPNFSTEPDNVVRAMFYGLGSDGTVGANKNSIKIIGEETDNYAQGYFVYDSKKSGSMTVSHLRFGPQPIRSTYLIDKANFIGCHHWGFLERIDILKAAIPGATLLLNSPYDADTVWENLPLPVQQQIIEKHLKVYVINANQVARDSGMGGRINTIMQVCFFALAGVLPQEEAIAKIKQAIEKTYGKKGAEVVRMNLQAVDNTLDNLHKVDIPQIPNLKSQIPNPKSLDGAPEFVQTVLGQIMVWQGDDLPVSALPADGTFPTGTAKWEKRNVAQEIPAWEPDVCVQCGKCVMICPHSAIRAKAYQASELVNAPPTFKSTDAKDRDFANQKFTIQVAPEDCTGCAICVNICPAKNKAEPLQKAINMVQQLPLREQERKNWDFFLSLPHPDRRQLKLNQIRQQQLQEPLFEFSGACAGCGETPYLKLLTQLFGDRAVIANATGCSSIYGGNLPTTPWTTNAQGRGPAWSNSLFEDNAEFGFGFRLSLDKQAEFAAELLKELGNGEVSHDLVNSILNAEQKSEADIWEQRERIAQLQQKLYEISTTQLNPNLKSLRVRQSPIDGNRQDGGYLTKIQNLKSLADYLVKKSVWIIGGDGWAYDIDFGGIDHVLASGRNVNILIMDTEVYSNTGGQASKATPRAAVAKFAASGKPAAKKDLGLIAMTYGNVYVASVALGARDEQTLKAFLEAEAYDGPSVIIAYSHCIAHGINMTTGMNHQKALVESGRWLLYRHNPELQKQGKNPLQLDMRSPTQSVEQSMYQENRFKMLTKSKPELAKQLLQQAQAEVDARWQMYQYLAERKIT</sequence>
<dbReference type="GO" id="GO:0006979">
    <property type="term" value="P:response to oxidative stress"/>
    <property type="evidence" value="ECO:0007669"/>
    <property type="project" value="TreeGrafter"/>
</dbReference>
<keyword evidence="8" id="KW-0560">Oxidoreductase</keyword>
<dbReference type="SMART" id="SM00890">
    <property type="entry name" value="EKR"/>
    <property type="match status" value="1"/>
</dbReference>
<dbReference type="InterPro" id="IPR033412">
    <property type="entry name" value="PFOR_II"/>
</dbReference>
<evidence type="ECO:0000256" key="8">
    <source>
        <dbReference type="ARBA" id="ARBA00023002"/>
    </source>
</evidence>
<gene>
    <name evidence="16" type="primary">nifJ</name>
    <name evidence="16" type="ORF">I8748_17400</name>
</gene>
<dbReference type="PANTHER" id="PTHR32154">
    <property type="entry name" value="PYRUVATE-FLAVODOXIN OXIDOREDUCTASE-RELATED"/>
    <property type="match status" value="1"/>
</dbReference>
<evidence type="ECO:0000256" key="2">
    <source>
        <dbReference type="ARBA" id="ARBA00009032"/>
    </source>
</evidence>
<dbReference type="PROSITE" id="PS00198">
    <property type="entry name" value="4FE4S_FER_1"/>
    <property type="match status" value="1"/>
</dbReference>
<dbReference type="InterPro" id="IPR017896">
    <property type="entry name" value="4Fe4S_Fe-S-bd"/>
</dbReference>
<reference evidence="16 17" key="1">
    <citation type="journal article" date="2021" name="Int. J. Syst. Evol. Microbiol.">
        <title>Amazonocrinis nigriterrae gen. nov., sp. nov., Atlanticothrix silvestris gen. nov., sp. nov. and Dendronalium phyllosphericum gen. nov., sp. nov., nostocacean cyanobacteria from Brazilian environments.</title>
        <authorList>
            <person name="Alvarenga D.O."/>
            <person name="Andreote A.P.D."/>
            <person name="Branco L.H.Z."/>
            <person name="Delbaje E."/>
            <person name="Cruz R.B."/>
            <person name="Varani A.M."/>
            <person name="Fiore M.F."/>
        </authorList>
    </citation>
    <scope>NUCLEOTIDE SEQUENCE [LARGE SCALE GENOMIC DNA]</scope>
    <source>
        <strain evidence="16 17">CENA67</strain>
    </source>
</reference>
<comment type="catalytic activity">
    <reaction evidence="12">
        <text>oxidized [flavodoxin] + pyruvate + CoA + 2 H(+) = reduced [flavodoxin] + acetyl-CoA + CO2</text>
        <dbReference type="Rhea" id="RHEA:44140"/>
        <dbReference type="Rhea" id="RHEA-COMP:10622"/>
        <dbReference type="Rhea" id="RHEA-COMP:10623"/>
        <dbReference type="ChEBI" id="CHEBI:15361"/>
        <dbReference type="ChEBI" id="CHEBI:15378"/>
        <dbReference type="ChEBI" id="CHEBI:16526"/>
        <dbReference type="ChEBI" id="CHEBI:57287"/>
        <dbReference type="ChEBI" id="CHEBI:57288"/>
        <dbReference type="ChEBI" id="CHEBI:57618"/>
        <dbReference type="ChEBI" id="CHEBI:58210"/>
    </reaction>
</comment>
<evidence type="ECO:0000256" key="4">
    <source>
        <dbReference type="ARBA" id="ARBA00022485"/>
    </source>
</evidence>
<evidence type="ECO:0000256" key="3">
    <source>
        <dbReference type="ARBA" id="ARBA00022448"/>
    </source>
</evidence>
<dbReference type="AlphaFoldDB" id="A0A8J7HQ81"/>
<evidence type="ECO:0000256" key="10">
    <source>
        <dbReference type="ARBA" id="ARBA00023014"/>
    </source>
</evidence>
<dbReference type="NCBIfam" id="TIGR02176">
    <property type="entry name" value="pyruv_ox_red"/>
    <property type="match status" value="1"/>
</dbReference>
<dbReference type="Gene3D" id="4.10.780.10">
    <property type="entry name" value="Pyruvate-flavodoxin oxidoreductase, EKR domain"/>
    <property type="match status" value="1"/>
</dbReference>
<evidence type="ECO:0000256" key="9">
    <source>
        <dbReference type="ARBA" id="ARBA00023004"/>
    </source>
</evidence>
<dbReference type="Gene3D" id="3.30.70.20">
    <property type="match status" value="1"/>
</dbReference>
<dbReference type="Pfam" id="PF02775">
    <property type="entry name" value="TPP_enzyme_C"/>
    <property type="match status" value="1"/>
</dbReference>
<dbReference type="GO" id="GO:0022900">
    <property type="term" value="P:electron transport chain"/>
    <property type="evidence" value="ECO:0007669"/>
    <property type="project" value="InterPro"/>
</dbReference>
<keyword evidence="9" id="KW-0408">Iron</keyword>
<comment type="cofactor">
    <cofactor evidence="1">
        <name>[4Fe-4S] cluster</name>
        <dbReference type="ChEBI" id="CHEBI:49883"/>
    </cofactor>
</comment>
<dbReference type="CDD" id="cd03377">
    <property type="entry name" value="TPP_PFOR_PNO"/>
    <property type="match status" value="1"/>
</dbReference>
<accession>A0A8J7HQ81</accession>
<dbReference type="Pfam" id="PF10371">
    <property type="entry name" value="EKR"/>
    <property type="match status" value="1"/>
</dbReference>
<dbReference type="EMBL" id="JAECZC010000031">
    <property type="protein sequence ID" value="MBH8563938.1"/>
    <property type="molecule type" value="Genomic_DNA"/>
</dbReference>
<dbReference type="SUPFAM" id="SSF53323">
    <property type="entry name" value="Pyruvate-ferredoxin oxidoreductase, PFOR, domain III"/>
    <property type="match status" value="1"/>
</dbReference>
<keyword evidence="5" id="KW-0479">Metal-binding</keyword>
<dbReference type="SUPFAM" id="SSF52518">
    <property type="entry name" value="Thiamin diphosphate-binding fold (THDP-binding)"/>
    <property type="match status" value="2"/>
</dbReference>
<evidence type="ECO:0000256" key="14">
    <source>
        <dbReference type="ARBA" id="ARBA00067807"/>
    </source>
</evidence>
<evidence type="ECO:0000256" key="7">
    <source>
        <dbReference type="ARBA" id="ARBA00022982"/>
    </source>
</evidence>
<dbReference type="Gene3D" id="3.40.50.970">
    <property type="match status" value="2"/>
</dbReference>
<keyword evidence="11" id="KW-0535">Nitrogen fixation</keyword>
<evidence type="ECO:0000256" key="6">
    <source>
        <dbReference type="ARBA" id="ARBA00022737"/>
    </source>
</evidence>
<name>A0A8J7HQ81_9NOST</name>
<dbReference type="SUPFAM" id="SSF52922">
    <property type="entry name" value="TK C-terminal domain-like"/>
    <property type="match status" value="1"/>
</dbReference>
<dbReference type="CDD" id="cd07034">
    <property type="entry name" value="TPP_PYR_PFOR_IOR-alpha_like"/>
    <property type="match status" value="1"/>
</dbReference>
<dbReference type="GO" id="GO:0051539">
    <property type="term" value="F:4 iron, 4 sulfur cluster binding"/>
    <property type="evidence" value="ECO:0007669"/>
    <property type="project" value="UniProtKB-KW"/>
</dbReference>
<comment type="function">
    <text evidence="13">Oxidoreductase required for the transfer of electrons from pyruvate to flavodoxin, which reduces nitrogenase.</text>
</comment>
<dbReference type="FunFam" id="3.40.920.10:FF:000001">
    <property type="entry name" value="Pyruvate:ferredoxin (Flavodoxin) oxidoreductase"/>
    <property type="match status" value="1"/>
</dbReference>
<dbReference type="Pfam" id="PF01855">
    <property type="entry name" value="POR_N"/>
    <property type="match status" value="1"/>
</dbReference>
<dbReference type="InterPro" id="IPR017900">
    <property type="entry name" value="4Fe4S_Fe_S_CS"/>
</dbReference>
<keyword evidence="17" id="KW-1185">Reference proteome</keyword>
<dbReference type="FunFam" id="3.40.50.920:FF:000007">
    <property type="entry name" value="Pyruvate:ferredoxin (Flavodoxin) oxidoreductase"/>
    <property type="match status" value="1"/>
</dbReference>
<dbReference type="InterPro" id="IPR029061">
    <property type="entry name" value="THDP-binding"/>
</dbReference>
<dbReference type="InterPro" id="IPR037112">
    <property type="entry name" value="Pyrv-flavodox_OxR_EKR_sf"/>
</dbReference>
<keyword evidence="6" id="KW-0677">Repeat</keyword>
<dbReference type="InterPro" id="IPR050722">
    <property type="entry name" value="Pyruvate:ferred/Flavod_OxRd"/>
</dbReference>
<feature type="domain" description="4Fe-4S ferredoxin-type" evidence="15">
    <location>
        <begin position="723"/>
        <end position="752"/>
    </location>
</feature>
<dbReference type="RefSeq" id="WP_198125802.1">
    <property type="nucleotide sequence ID" value="NZ_JAECZC010000031.1"/>
</dbReference>
<dbReference type="GO" id="GO:0016903">
    <property type="term" value="F:oxidoreductase activity, acting on the aldehyde or oxo group of donors"/>
    <property type="evidence" value="ECO:0007669"/>
    <property type="project" value="InterPro"/>
</dbReference>
<dbReference type="InterPro" id="IPR002880">
    <property type="entry name" value="Pyrv_Fd/Flavodoxin_OxRdtase_N"/>
</dbReference>
<organism evidence="16 17">
    <name type="scientific">Amazonocrinis nigriterrae CENA67</name>
    <dbReference type="NCBI Taxonomy" id="2794033"/>
    <lineage>
        <taxon>Bacteria</taxon>
        <taxon>Bacillati</taxon>
        <taxon>Cyanobacteriota</taxon>
        <taxon>Cyanophyceae</taxon>
        <taxon>Nostocales</taxon>
        <taxon>Nostocaceae</taxon>
        <taxon>Amazonocrinis</taxon>
        <taxon>Amazonocrinis nigriterrae</taxon>
    </lineage>
</organism>
<keyword evidence="7" id="KW-0249">Electron transport</keyword>
<dbReference type="GO" id="GO:0030976">
    <property type="term" value="F:thiamine pyrophosphate binding"/>
    <property type="evidence" value="ECO:0007669"/>
    <property type="project" value="InterPro"/>
</dbReference>
<evidence type="ECO:0000313" key="17">
    <source>
        <dbReference type="Proteomes" id="UP000632766"/>
    </source>
</evidence>
<comment type="caution">
    <text evidence="16">The sequence shown here is derived from an EMBL/GenBank/DDBJ whole genome shotgun (WGS) entry which is preliminary data.</text>
</comment>
<dbReference type="InterPro" id="IPR009014">
    <property type="entry name" value="Transketo_C/PFOR_II"/>
</dbReference>
<keyword evidence="10" id="KW-0411">Iron-sulfur</keyword>
<dbReference type="SUPFAM" id="SSF54862">
    <property type="entry name" value="4Fe-4S ferredoxins"/>
    <property type="match status" value="1"/>
</dbReference>
<dbReference type="FunFam" id="3.30.70.20:FF:000022">
    <property type="entry name" value="Pyruvate:ferredoxin (Flavodoxin) oxidoreductase"/>
    <property type="match status" value="1"/>
</dbReference>
<dbReference type="FunFam" id="3.40.50.970:FF:000041">
    <property type="entry name" value="Pyruvate:ferredoxin (Flavodoxin) oxidoreductase"/>
    <property type="match status" value="1"/>
</dbReference>
<dbReference type="InterPro" id="IPR011766">
    <property type="entry name" value="TPP_enzyme_TPP-bd"/>
</dbReference>
<evidence type="ECO:0000313" key="16">
    <source>
        <dbReference type="EMBL" id="MBH8563938.1"/>
    </source>
</evidence>
<keyword evidence="16" id="KW-0670">Pyruvate</keyword>
<proteinExistence type="inferred from homology"/>
<dbReference type="InterPro" id="IPR019752">
    <property type="entry name" value="Pyrv/ketoisovalerate_OxRed_cat"/>
</dbReference>
<evidence type="ECO:0000256" key="12">
    <source>
        <dbReference type="ARBA" id="ARBA00048963"/>
    </source>
</evidence>
<dbReference type="InterPro" id="IPR002869">
    <property type="entry name" value="Pyrv_flavodox_OxRed_cen"/>
</dbReference>
<evidence type="ECO:0000256" key="11">
    <source>
        <dbReference type="ARBA" id="ARBA00023231"/>
    </source>
</evidence>
<keyword evidence="4" id="KW-0004">4Fe-4S</keyword>
<evidence type="ECO:0000259" key="15">
    <source>
        <dbReference type="PROSITE" id="PS51379"/>
    </source>
</evidence>
<evidence type="ECO:0000256" key="13">
    <source>
        <dbReference type="ARBA" id="ARBA00053837"/>
    </source>
</evidence>
<dbReference type="InterPro" id="IPR019456">
    <property type="entry name" value="Pyrv-flavodox_OxRtase_EKR"/>
</dbReference>
<dbReference type="FunFam" id="3.40.50.970:FF:000012">
    <property type="entry name" value="Pyruvate:ferredoxin (Flavodoxin) oxidoreductase"/>
    <property type="match status" value="1"/>
</dbReference>